<dbReference type="GO" id="GO:0009228">
    <property type="term" value="P:thiamine biosynthetic process"/>
    <property type="evidence" value="ECO:0007669"/>
    <property type="project" value="UniProtKB-KW"/>
</dbReference>
<feature type="region of interest" description="Disordered" evidence="12">
    <location>
        <begin position="1"/>
        <end position="29"/>
    </location>
</feature>
<evidence type="ECO:0000256" key="5">
    <source>
        <dbReference type="ARBA" id="ARBA00022679"/>
    </source>
</evidence>
<evidence type="ECO:0000256" key="2">
    <source>
        <dbReference type="ARBA" id="ARBA00004948"/>
    </source>
</evidence>
<keyword evidence="9" id="KW-0408">Iron</keyword>
<dbReference type="EMBL" id="CP029604">
    <property type="protein sequence ID" value="AWO85771.1"/>
    <property type="molecule type" value="Genomic_DNA"/>
</dbReference>
<dbReference type="SUPFAM" id="SSF53850">
    <property type="entry name" value="Periplasmic binding protein-like II"/>
    <property type="match status" value="1"/>
</dbReference>
<evidence type="ECO:0000256" key="6">
    <source>
        <dbReference type="ARBA" id="ARBA00022723"/>
    </source>
</evidence>
<proteinExistence type="inferred from homology"/>
<dbReference type="GO" id="GO:0016740">
    <property type="term" value="F:transferase activity"/>
    <property type="evidence" value="ECO:0007669"/>
    <property type="project" value="UniProtKB-KW"/>
</dbReference>
<dbReference type="InterPro" id="IPR015168">
    <property type="entry name" value="SsuA/THI5"/>
</dbReference>
<keyword evidence="5" id="KW-0808">Transferase</keyword>
<accession>A0AAD0KAD1</accession>
<reference evidence="14 15" key="1">
    <citation type="submission" date="2018-05" db="EMBL/GenBank/DDBJ databases">
        <title>Complete genome sequence of Gordonia terrae NRRL B-16283.</title>
        <authorList>
            <person name="Garlena R.A."/>
            <person name="Russell D.A."/>
            <person name="Hatfull G.F."/>
        </authorList>
    </citation>
    <scope>NUCLEOTIDE SEQUENCE [LARGE SCALE GENOMIC DNA]</scope>
    <source>
        <strain evidence="14 15">NRRL B-16283</strain>
    </source>
</reference>
<comment type="function">
    <text evidence="1">Responsible for the formation of the pyrimidine heterocycle in the thiamine biosynthesis pathway. Catalyzes the formation of hydroxymethylpyrimidine phosphate (HMP-P) from histidine and pyridoxal phosphate (PLP). The protein uses PLP and the active site histidine to form HMP-P, generating an inactive enzyme. The enzyme can only undergo a single turnover, which suggests it is a suicide enzyme.</text>
</comment>
<comment type="catalytic activity">
    <reaction evidence="11">
        <text>N(6)-(pyridoxal phosphate)-L-lysyl-[4-amino-5-hydroxymethyl-2-methylpyrimidine phosphate synthase] + L-histidyl-[4-amino-5-hydroxymethyl-2-methylpyrimidine phosphate synthase] + 2 Fe(3+) + 4 H2O = L-lysyl-[4-amino-5-hydroxymethyl-2-methylpyrimidine phosphate synthase] + (2S)-2-amino-5-hydroxy-4-oxopentanoyl-[4-amino-5-hydroxymethyl-2-methylpyrimidine phosphate synthase] + 4-amino-2-methyl-5-(phosphooxymethyl)pyrimidine + 3-oxopropanoate + 2 Fe(2+) + 2 H(+)</text>
        <dbReference type="Rhea" id="RHEA:65756"/>
        <dbReference type="Rhea" id="RHEA-COMP:16892"/>
        <dbReference type="Rhea" id="RHEA-COMP:16893"/>
        <dbReference type="Rhea" id="RHEA-COMP:16894"/>
        <dbReference type="Rhea" id="RHEA-COMP:16895"/>
        <dbReference type="ChEBI" id="CHEBI:15377"/>
        <dbReference type="ChEBI" id="CHEBI:15378"/>
        <dbReference type="ChEBI" id="CHEBI:29033"/>
        <dbReference type="ChEBI" id="CHEBI:29034"/>
        <dbReference type="ChEBI" id="CHEBI:29969"/>
        <dbReference type="ChEBI" id="CHEBI:29979"/>
        <dbReference type="ChEBI" id="CHEBI:33190"/>
        <dbReference type="ChEBI" id="CHEBI:58354"/>
        <dbReference type="ChEBI" id="CHEBI:143915"/>
        <dbReference type="ChEBI" id="CHEBI:157692"/>
    </reaction>
    <physiologicalReaction direction="left-to-right" evidence="11">
        <dbReference type="Rhea" id="RHEA:65757"/>
    </physiologicalReaction>
</comment>
<keyword evidence="8" id="KW-0784">Thiamine biosynthesis</keyword>
<sequence>MAPVPNRLTHTLTDQSSNPSSTTATRRQPPVKETIMSILRARPHSAGPRSRALRLAGAAVATAAAISLTACGSGDSAGSDGKVDVVLGWVIQPEFASVYAAEALGYYDEAGLDVTIKPGGPEVNAEQLVGAGSAQFGVDNGSNVFLSNDVGTGLVTLAQLEQETSLRLVSRAADGLQGPETWAGKRIGVWSSANSLYASLAKHDIDKDTDVTLVEQGFDMSQFLNGEIDMASAYGYNEVGQILQAGVPMSDLTIYDYADDSTATLGLQLFGNGEFVEAEPEKAADFTAATIRGQVYCRDNPEECVDFVSDAGASIDRDFMLWQMNEVNRSVWSTEVPIGTLDRNSYQQTADVLTGTGVIENQPDLDAVMGTEIYDAAVAKLTDIDLTNTGFAPKENLVP</sequence>
<evidence type="ECO:0000313" key="15">
    <source>
        <dbReference type="Proteomes" id="UP000247118"/>
    </source>
</evidence>
<keyword evidence="7" id="KW-0663">Pyridoxal phosphate</keyword>
<evidence type="ECO:0000256" key="1">
    <source>
        <dbReference type="ARBA" id="ARBA00003469"/>
    </source>
</evidence>
<comment type="pathway">
    <text evidence="2">Cofactor biosynthesis; thiamine diphosphate biosynthesis.</text>
</comment>
<dbReference type="Proteomes" id="UP000247118">
    <property type="component" value="Chromosome"/>
</dbReference>
<dbReference type="Pfam" id="PF09084">
    <property type="entry name" value="NMT1"/>
    <property type="match status" value="1"/>
</dbReference>
<organism evidence="14 15">
    <name type="scientific">Gordonia terrae</name>
    <dbReference type="NCBI Taxonomy" id="2055"/>
    <lineage>
        <taxon>Bacteria</taxon>
        <taxon>Bacillati</taxon>
        <taxon>Actinomycetota</taxon>
        <taxon>Actinomycetes</taxon>
        <taxon>Mycobacteriales</taxon>
        <taxon>Gordoniaceae</taxon>
        <taxon>Gordonia</taxon>
    </lineage>
</organism>
<dbReference type="PANTHER" id="PTHR31528:SF1">
    <property type="entry name" value="4-AMINO-5-HYDROXYMETHYL-2-METHYLPYRIMIDINE PHOSPHATE SYNTHASE THI11-RELATED"/>
    <property type="match status" value="1"/>
</dbReference>
<comment type="subunit">
    <text evidence="4">Homodimer.</text>
</comment>
<dbReference type="InterPro" id="IPR027939">
    <property type="entry name" value="NMT1/THI5"/>
</dbReference>
<evidence type="ECO:0000256" key="12">
    <source>
        <dbReference type="SAM" id="MobiDB-lite"/>
    </source>
</evidence>
<dbReference type="GO" id="GO:0046872">
    <property type="term" value="F:metal ion binding"/>
    <property type="evidence" value="ECO:0007669"/>
    <property type="project" value="UniProtKB-KW"/>
</dbReference>
<evidence type="ECO:0000256" key="3">
    <source>
        <dbReference type="ARBA" id="ARBA00009406"/>
    </source>
</evidence>
<evidence type="ECO:0000256" key="11">
    <source>
        <dbReference type="ARBA" id="ARBA00048179"/>
    </source>
</evidence>
<name>A0AAD0KAD1_9ACTN</name>
<evidence type="ECO:0000256" key="10">
    <source>
        <dbReference type="ARBA" id="ARBA00033171"/>
    </source>
</evidence>
<protein>
    <recommendedName>
        <fullName evidence="10">Thiamine pyrimidine synthase</fullName>
    </recommendedName>
</protein>
<feature type="domain" description="SsuA/THI5-like" evidence="13">
    <location>
        <begin position="92"/>
        <end position="303"/>
    </location>
</feature>
<comment type="similarity">
    <text evidence="3">Belongs to the NMT1/THI5 family.</text>
</comment>
<evidence type="ECO:0000313" key="14">
    <source>
        <dbReference type="EMBL" id="AWO85771.1"/>
    </source>
</evidence>
<dbReference type="PANTHER" id="PTHR31528">
    <property type="entry name" value="4-AMINO-5-HYDROXYMETHYL-2-METHYLPYRIMIDINE PHOSPHATE SYNTHASE THI11-RELATED"/>
    <property type="match status" value="1"/>
</dbReference>
<evidence type="ECO:0000256" key="4">
    <source>
        <dbReference type="ARBA" id="ARBA00011738"/>
    </source>
</evidence>
<evidence type="ECO:0000256" key="7">
    <source>
        <dbReference type="ARBA" id="ARBA00022898"/>
    </source>
</evidence>
<gene>
    <name evidence="14" type="ORF">DLJ61_21605</name>
</gene>
<dbReference type="AlphaFoldDB" id="A0AAD0KAD1"/>
<feature type="compositionally biased region" description="Polar residues" evidence="12">
    <location>
        <begin position="8"/>
        <end position="26"/>
    </location>
</feature>
<evidence type="ECO:0000259" key="13">
    <source>
        <dbReference type="Pfam" id="PF09084"/>
    </source>
</evidence>
<evidence type="ECO:0000256" key="9">
    <source>
        <dbReference type="ARBA" id="ARBA00023004"/>
    </source>
</evidence>
<evidence type="ECO:0000256" key="8">
    <source>
        <dbReference type="ARBA" id="ARBA00022977"/>
    </source>
</evidence>
<keyword evidence="6" id="KW-0479">Metal-binding</keyword>
<dbReference type="Gene3D" id="3.40.190.10">
    <property type="entry name" value="Periplasmic binding protein-like II"/>
    <property type="match status" value="2"/>
</dbReference>